<dbReference type="EMBL" id="LJGW01000347">
    <property type="protein sequence ID" value="OEV09765.1"/>
    <property type="molecule type" value="Genomic_DNA"/>
</dbReference>
<sequence length="669" mass="74174">MTATTDSGNSATATARPRSAGSLTERAEHTAARAVEHLLARQDAAGWWKGDLETNVTMDAEDLLLREFLGVRDERTTQEAARFVRSRQRADGTWATFHGGPGDLSTTIEAYVALRLAGDAPHEPHMERAAAWVREQGGVAASRVFTRIWLALFGWWRWADLPEMPPEIIWFPKWFPLNIYDFGCWARQTIVPLTVVCAKRPVRPAPFPLDELHRDAARPNPSRRMASPASWEGFFQRLDRGLHAYRRVGSRSLRRAALRSAARWIVERQENDGCWGGIQPPAVYSLIALRLLGYDLDHPVMRAGLASLDRYTVRYETAGGEDGESGAARMVEACQSPVWDTCLATIALADAGVPADHPALVKAAGWMLGEQVLRRGDWSVRKPQLPPGGWAFEFHNDSYPDTDDTAEVVLALRRVRHPDQGRVDASVRRAVRWGLGMQSRSGAWGAFDADNDSPLPNRLPFCDFGEVIDPPSADVTAHMVEMLCAEGRRADPRVRRAVTWLLAEQEASGAWFGRWGVNYVYGTGCVVPALVAAGLSPTHPAMRRAVGWLESVQNGDGGWGEDLRSYRPGHEQEWAGRGTSTASQTGWALLALLAAGERDSLAVEQGINWLTRTQREDGSWDEPHFTGTGFPWDFSINYHLYRQVFPLTALGRYLHGDGTGAATGRQEER</sequence>
<dbReference type="InterPro" id="IPR008930">
    <property type="entry name" value="Terpenoid_cyclase/PrenylTrfase"/>
</dbReference>
<evidence type="ECO:0000259" key="7">
    <source>
        <dbReference type="Pfam" id="PF13243"/>
    </source>
</evidence>
<feature type="domain" description="Squalene cyclase C-terminal" evidence="7">
    <location>
        <begin position="336"/>
        <end position="654"/>
    </location>
</feature>
<organism evidence="9 10">
    <name type="scientific">Streptomyces nanshensis</name>
    <dbReference type="NCBI Taxonomy" id="518642"/>
    <lineage>
        <taxon>Bacteria</taxon>
        <taxon>Bacillati</taxon>
        <taxon>Actinomycetota</taxon>
        <taxon>Actinomycetes</taxon>
        <taxon>Kitasatosporales</taxon>
        <taxon>Streptomycetaceae</taxon>
        <taxon>Streptomyces</taxon>
    </lineage>
</organism>
<evidence type="ECO:0000256" key="6">
    <source>
        <dbReference type="SAM" id="MobiDB-lite"/>
    </source>
</evidence>
<dbReference type="Pfam" id="PF13243">
    <property type="entry name" value="SQHop_cyclase_C"/>
    <property type="match status" value="1"/>
</dbReference>
<feature type="region of interest" description="Disordered" evidence="6">
    <location>
        <begin position="1"/>
        <end position="27"/>
    </location>
</feature>
<dbReference type="InterPro" id="IPR018333">
    <property type="entry name" value="Squalene_cyclase"/>
</dbReference>
<dbReference type="Proteomes" id="UP000176005">
    <property type="component" value="Unassembled WGS sequence"/>
</dbReference>
<dbReference type="AlphaFoldDB" id="A0A1E7L0Q4"/>
<protein>
    <submittedName>
        <fullName evidence="9">Squalene-hopene cyclase</fullName>
    </submittedName>
</protein>
<dbReference type="GO" id="GO:0005811">
    <property type="term" value="C:lipid droplet"/>
    <property type="evidence" value="ECO:0007669"/>
    <property type="project" value="InterPro"/>
</dbReference>
<evidence type="ECO:0000256" key="4">
    <source>
        <dbReference type="ARBA" id="ARBA00022737"/>
    </source>
</evidence>
<dbReference type="UniPathway" id="UPA00337"/>
<name>A0A1E7L0Q4_9ACTN</name>
<dbReference type="NCBIfam" id="TIGR01787">
    <property type="entry name" value="squalene_cyclas"/>
    <property type="match status" value="1"/>
</dbReference>
<dbReference type="GO" id="GO:0046872">
    <property type="term" value="F:metal ion binding"/>
    <property type="evidence" value="ECO:0007669"/>
    <property type="project" value="UniProtKB-KW"/>
</dbReference>
<dbReference type="GO" id="GO:0016866">
    <property type="term" value="F:intramolecular transferase activity"/>
    <property type="evidence" value="ECO:0007669"/>
    <property type="project" value="InterPro"/>
</dbReference>
<dbReference type="PANTHER" id="PTHR11764">
    <property type="entry name" value="TERPENE CYCLASE/MUTASE FAMILY MEMBER"/>
    <property type="match status" value="1"/>
</dbReference>
<evidence type="ECO:0000256" key="5">
    <source>
        <dbReference type="ARBA" id="ARBA00023235"/>
    </source>
</evidence>
<keyword evidence="4" id="KW-0677">Repeat</keyword>
<dbReference type="SUPFAM" id="SSF48239">
    <property type="entry name" value="Terpenoid cyclases/Protein prenyltransferases"/>
    <property type="match status" value="2"/>
</dbReference>
<dbReference type="Pfam" id="PF13249">
    <property type="entry name" value="SQHop_cyclase_N"/>
    <property type="match status" value="1"/>
</dbReference>
<comment type="pathway">
    <text evidence="1">Secondary metabolite biosynthesis; hopanoid biosynthesis.</text>
</comment>
<feature type="compositionally biased region" description="Polar residues" evidence="6">
    <location>
        <begin position="1"/>
        <end position="13"/>
    </location>
</feature>
<evidence type="ECO:0000256" key="2">
    <source>
        <dbReference type="ARBA" id="ARBA00009755"/>
    </source>
</evidence>
<dbReference type="InterPro" id="IPR032697">
    <property type="entry name" value="SQ_cyclase_N"/>
</dbReference>
<dbReference type="RefSeq" id="WP_070018383.1">
    <property type="nucleotide sequence ID" value="NZ_LJGW01000347.1"/>
</dbReference>
<dbReference type="SFLD" id="SFLDG01016">
    <property type="entry name" value="Prenyltransferase_Like_2"/>
    <property type="match status" value="1"/>
</dbReference>
<dbReference type="NCBIfam" id="TIGR01507">
    <property type="entry name" value="hopene_cyclase"/>
    <property type="match status" value="1"/>
</dbReference>
<evidence type="ECO:0000256" key="1">
    <source>
        <dbReference type="ARBA" id="ARBA00004999"/>
    </source>
</evidence>
<dbReference type="Gene3D" id="1.50.10.20">
    <property type="match status" value="2"/>
</dbReference>
<dbReference type="InterPro" id="IPR032696">
    <property type="entry name" value="SQ_cyclase_C"/>
</dbReference>
<dbReference type="CDD" id="cd02892">
    <property type="entry name" value="SQCY_1"/>
    <property type="match status" value="1"/>
</dbReference>
<feature type="domain" description="Squalene cyclase N-terminal" evidence="8">
    <location>
        <begin position="32"/>
        <end position="316"/>
    </location>
</feature>
<keyword evidence="10" id="KW-1185">Reference proteome</keyword>
<comment type="caution">
    <text evidence="9">The sequence shown here is derived from an EMBL/GenBank/DDBJ whole genome shotgun (WGS) entry which is preliminary data.</text>
</comment>
<keyword evidence="3" id="KW-0479">Metal-binding</keyword>
<dbReference type="InterPro" id="IPR006400">
    <property type="entry name" value="Hopene-cyclase"/>
</dbReference>
<proteinExistence type="inferred from homology"/>
<evidence type="ECO:0000259" key="8">
    <source>
        <dbReference type="Pfam" id="PF13249"/>
    </source>
</evidence>
<accession>A0A1E7L0Q4</accession>
<gene>
    <name evidence="9" type="ORF">AN218_20610</name>
</gene>
<dbReference type="PATRIC" id="fig|518642.10.peg.5050"/>
<evidence type="ECO:0000313" key="9">
    <source>
        <dbReference type="EMBL" id="OEV09765.1"/>
    </source>
</evidence>
<comment type="similarity">
    <text evidence="2">Belongs to the terpene cyclase/mutase family.</text>
</comment>
<evidence type="ECO:0000256" key="3">
    <source>
        <dbReference type="ARBA" id="ARBA00022723"/>
    </source>
</evidence>
<dbReference type="GO" id="GO:0016104">
    <property type="term" value="P:triterpenoid biosynthetic process"/>
    <property type="evidence" value="ECO:0007669"/>
    <property type="project" value="InterPro"/>
</dbReference>
<keyword evidence="5" id="KW-0413">Isomerase</keyword>
<dbReference type="PANTHER" id="PTHR11764:SF20">
    <property type="entry name" value="LANOSTEROL SYNTHASE"/>
    <property type="match status" value="1"/>
</dbReference>
<reference evidence="9 10" key="1">
    <citation type="journal article" date="2016" name="Front. Microbiol.">
        <title>Comparative Genomics Analysis of Streptomyces Species Reveals Their Adaptation to the Marine Environment and Their Diversity at the Genomic Level.</title>
        <authorList>
            <person name="Tian X."/>
            <person name="Zhang Z."/>
            <person name="Yang T."/>
            <person name="Chen M."/>
            <person name="Li J."/>
            <person name="Chen F."/>
            <person name="Yang J."/>
            <person name="Li W."/>
            <person name="Zhang B."/>
            <person name="Zhang Z."/>
            <person name="Wu J."/>
            <person name="Zhang C."/>
            <person name="Long L."/>
            <person name="Xiao J."/>
        </authorList>
    </citation>
    <scope>NUCLEOTIDE SEQUENCE [LARGE SCALE GENOMIC DNA]</scope>
    <source>
        <strain evidence="9 10">SCSIO 10429</strain>
    </source>
</reference>
<evidence type="ECO:0000313" key="10">
    <source>
        <dbReference type="Proteomes" id="UP000176005"/>
    </source>
</evidence>